<dbReference type="OrthoDB" id="6427221at2759"/>
<keyword evidence="1" id="KW-0812">Transmembrane</keyword>
<dbReference type="SMART" id="SM00408">
    <property type="entry name" value="IGc2"/>
    <property type="match status" value="2"/>
</dbReference>
<evidence type="ECO:0000313" key="4">
    <source>
        <dbReference type="Proteomes" id="UP000606786"/>
    </source>
</evidence>
<dbReference type="AlphaFoldDB" id="A0A811UBR0"/>
<dbReference type="FunFam" id="2.60.40.10:FF:001107">
    <property type="entry name" value="Defective proboscis extension response"/>
    <property type="match status" value="1"/>
</dbReference>
<protein>
    <submittedName>
        <fullName evidence="3">(Mediterranean fruit fly) hypothetical protein</fullName>
    </submittedName>
</protein>
<comment type="caution">
    <text evidence="3">The sequence shown here is derived from an EMBL/GenBank/DDBJ whole genome shotgun (WGS) entry which is preliminary data.</text>
</comment>
<evidence type="ECO:0000313" key="3">
    <source>
        <dbReference type="EMBL" id="CAD6996319.1"/>
    </source>
</evidence>
<dbReference type="InterPro" id="IPR003598">
    <property type="entry name" value="Ig_sub2"/>
</dbReference>
<dbReference type="GO" id="GO:0032589">
    <property type="term" value="C:neuron projection membrane"/>
    <property type="evidence" value="ECO:0007669"/>
    <property type="project" value="TreeGrafter"/>
</dbReference>
<dbReference type="InterPro" id="IPR003599">
    <property type="entry name" value="Ig_sub"/>
</dbReference>
<keyword evidence="1" id="KW-1133">Transmembrane helix</keyword>
<proteinExistence type="predicted"/>
<evidence type="ECO:0000259" key="2">
    <source>
        <dbReference type="PROSITE" id="PS50835"/>
    </source>
</evidence>
<gene>
    <name evidence="3" type="ORF">CCAP1982_LOCUS4998</name>
</gene>
<keyword evidence="1" id="KW-0472">Membrane</keyword>
<dbReference type="PROSITE" id="PS50835">
    <property type="entry name" value="IG_LIKE"/>
    <property type="match status" value="2"/>
</dbReference>
<sequence length="538" mass="61763">MNIKKYKETKTICGDVPPHYWETPYSQPYFDNSSRREVTATVGQAALLHCRVRNLGDRAVSWIRKRDLHILTVGILTYTNDQRFQSLHTEGSDEWTLRISSPQPRDSGTYECQVSTEPKISQGFRLNVVVSRAKILGNSELFIKSGSDINLTCLAMQSPIPPSFIYWYKGKRVMNYLQRGGINVITERSTRTSKLLIAKATPADSGNYTCSPSSSDSASVVVHVINGEHPAAMQHGNSSANRLSNPLHGIVQRVAQRAFTTLAASLTTVTAVITTRTPTTITTTTTTTATTTLTATSCRCEHLLVTGVLERQTVWLWLVLLLRSVLQRLLHAAATTNWCIVALGWLLSKWTLQCGQWQQKQMSLQQQRQRTKQTDRRRRRQRQRQRQRQVELEQQQQQQVRQPLEGCCWCWWHWRRWSVGASLIRQTLHKLNYKQTKIYLLGLSHGKRDFLKESSRLYILVFVNIFTLIQIFYFLFNKTENRSFFYGRCKRPKLALKLIKSQVTNVEEFSQQMLVSLATAIFLNFKSSLTFRGTHVAQ</sequence>
<dbReference type="InterPro" id="IPR013106">
    <property type="entry name" value="Ig_V-set"/>
</dbReference>
<evidence type="ECO:0000256" key="1">
    <source>
        <dbReference type="SAM" id="Phobius"/>
    </source>
</evidence>
<organism evidence="3 4">
    <name type="scientific">Ceratitis capitata</name>
    <name type="common">Mediterranean fruit fly</name>
    <name type="synonym">Tephritis capitata</name>
    <dbReference type="NCBI Taxonomy" id="7213"/>
    <lineage>
        <taxon>Eukaryota</taxon>
        <taxon>Metazoa</taxon>
        <taxon>Ecdysozoa</taxon>
        <taxon>Arthropoda</taxon>
        <taxon>Hexapoda</taxon>
        <taxon>Insecta</taxon>
        <taxon>Pterygota</taxon>
        <taxon>Neoptera</taxon>
        <taxon>Endopterygota</taxon>
        <taxon>Diptera</taxon>
        <taxon>Brachycera</taxon>
        <taxon>Muscomorpha</taxon>
        <taxon>Tephritoidea</taxon>
        <taxon>Tephritidae</taxon>
        <taxon>Ceratitis</taxon>
        <taxon>Ceratitis</taxon>
    </lineage>
</organism>
<dbReference type="Gene3D" id="2.60.40.10">
    <property type="entry name" value="Immunoglobulins"/>
    <property type="match status" value="2"/>
</dbReference>
<accession>A0A811UBR0</accession>
<dbReference type="SMART" id="SM00409">
    <property type="entry name" value="IG"/>
    <property type="match status" value="2"/>
</dbReference>
<dbReference type="InterPro" id="IPR036179">
    <property type="entry name" value="Ig-like_dom_sf"/>
</dbReference>
<dbReference type="InterPro" id="IPR007110">
    <property type="entry name" value="Ig-like_dom"/>
</dbReference>
<dbReference type="FunFam" id="2.60.40.10:FF:000129">
    <property type="entry name" value="CLUMA_CG018772, isoform A"/>
    <property type="match status" value="1"/>
</dbReference>
<keyword evidence="4" id="KW-1185">Reference proteome</keyword>
<dbReference type="Proteomes" id="UP000606786">
    <property type="component" value="Unassembled WGS sequence"/>
</dbReference>
<dbReference type="Pfam" id="PF13927">
    <property type="entry name" value="Ig_3"/>
    <property type="match status" value="1"/>
</dbReference>
<dbReference type="PANTHER" id="PTHR23279">
    <property type="entry name" value="DEFECTIVE PROBOSCIS EXTENSION RESPONSE DPR -RELATED"/>
    <property type="match status" value="1"/>
</dbReference>
<dbReference type="InterPro" id="IPR013783">
    <property type="entry name" value="Ig-like_fold"/>
</dbReference>
<dbReference type="Pfam" id="PF07686">
    <property type="entry name" value="V-set"/>
    <property type="match status" value="1"/>
</dbReference>
<name>A0A811UBR0_CERCA</name>
<dbReference type="SUPFAM" id="SSF48726">
    <property type="entry name" value="Immunoglobulin"/>
    <property type="match status" value="2"/>
</dbReference>
<feature type="transmembrane region" description="Helical" evidence="1">
    <location>
        <begin position="457"/>
        <end position="476"/>
    </location>
</feature>
<dbReference type="InterPro" id="IPR037448">
    <property type="entry name" value="Zig-8"/>
</dbReference>
<feature type="domain" description="Ig-like" evidence="2">
    <location>
        <begin position="28"/>
        <end position="115"/>
    </location>
</feature>
<dbReference type="CDD" id="cd00099">
    <property type="entry name" value="IgV"/>
    <property type="match status" value="1"/>
</dbReference>
<feature type="domain" description="Ig-like" evidence="2">
    <location>
        <begin position="118"/>
        <end position="221"/>
    </location>
</feature>
<dbReference type="GO" id="GO:0050808">
    <property type="term" value="P:synapse organization"/>
    <property type="evidence" value="ECO:0007669"/>
    <property type="project" value="TreeGrafter"/>
</dbReference>
<reference evidence="3" key="1">
    <citation type="submission" date="2020-11" db="EMBL/GenBank/DDBJ databases">
        <authorList>
            <person name="Whitehead M."/>
        </authorList>
    </citation>
    <scope>NUCLEOTIDE SEQUENCE</scope>
    <source>
        <strain evidence="3">EGII</strain>
    </source>
</reference>
<dbReference type="EMBL" id="CAJHJT010000001">
    <property type="protein sequence ID" value="CAD6996319.1"/>
    <property type="molecule type" value="Genomic_DNA"/>
</dbReference>
<dbReference type="PANTHER" id="PTHR23279:SF41">
    <property type="entry name" value="DEFECTIVE PROBOSCIS EXTENSION RESPONSE 4-RELATED"/>
    <property type="match status" value="1"/>
</dbReference>
<dbReference type="CDD" id="cd00096">
    <property type="entry name" value="Ig"/>
    <property type="match status" value="1"/>
</dbReference>